<dbReference type="GO" id="GO:0005794">
    <property type="term" value="C:Golgi apparatus"/>
    <property type="evidence" value="ECO:0007669"/>
    <property type="project" value="TreeGrafter"/>
</dbReference>
<dbReference type="GO" id="GO:0000026">
    <property type="term" value="F:alpha-1,2-mannosyltransferase activity"/>
    <property type="evidence" value="ECO:0007669"/>
    <property type="project" value="TreeGrafter"/>
</dbReference>
<reference evidence="7" key="1">
    <citation type="journal article" date="2021" name="Open Biol.">
        <title>Shared evolutionary footprints suggest mitochondrial oxidative damage underlies multiple complex I losses in fungi.</title>
        <authorList>
            <person name="Schikora-Tamarit M.A."/>
            <person name="Marcet-Houben M."/>
            <person name="Nosek J."/>
            <person name="Gabaldon T."/>
        </authorList>
    </citation>
    <scope>NUCLEOTIDE SEQUENCE</scope>
    <source>
        <strain evidence="7">CBS6075</strain>
    </source>
</reference>
<organism evidence="7 8">
    <name type="scientific">Ogataea philodendri</name>
    <dbReference type="NCBI Taxonomy" id="1378263"/>
    <lineage>
        <taxon>Eukaryota</taxon>
        <taxon>Fungi</taxon>
        <taxon>Dikarya</taxon>
        <taxon>Ascomycota</taxon>
        <taxon>Saccharomycotina</taxon>
        <taxon>Pichiomycetes</taxon>
        <taxon>Pichiales</taxon>
        <taxon>Pichiaceae</taxon>
        <taxon>Ogataea</taxon>
    </lineage>
</organism>
<dbReference type="EMBL" id="JAEUBE010000378">
    <property type="protein sequence ID" value="KAH3662182.1"/>
    <property type="molecule type" value="Genomic_DNA"/>
</dbReference>
<dbReference type="Pfam" id="PF01793">
    <property type="entry name" value="Glyco_transf_15"/>
    <property type="match status" value="1"/>
</dbReference>
<dbReference type="GO" id="GO:0016020">
    <property type="term" value="C:membrane"/>
    <property type="evidence" value="ECO:0007669"/>
    <property type="project" value="UniProtKB-SubCell"/>
</dbReference>
<dbReference type="GO" id="GO:0006487">
    <property type="term" value="P:protein N-linked glycosylation"/>
    <property type="evidence" value="ECO:0007669"/>
    <property type="project" value="TreeGrafter"/>
</dbReference>
<dbReference type="GO" id="GO:0000032">
    <property type="term" value="P:cell wall mannoprotein biosynthetic process"/>
    <property type="evidence" value="ECO:0007669"/>
    <property type="project" value="TreeGrafter"/>
</dbReference>
<dbReference type="PANTHER" id="PTHR31121:SF6">
    <property type="entry name" value="ALPHA-1,2 MANNOSYLTRANSFERASE KTR1"/>
    <property type="match status" value="1"/>
</dbReference>
<dbReference type="InterPro" id="IPR002685">
    <property type="entry name" value="Glyco_trans_15"/>
</dbReference>
<feature type="signal peptide" evidence="6">
    <location>
        <begin position="1"/>
        <end position="27"/>
    </location>
</feature>
<keyword evidence="5" id="KW-0812">Transmembrane</keyword>
<evidence type="ECO:0000256" key="4">
    <source>
        <dbReference type="ARBA" id="ARBA00022679"/>
    </source>
</evidence>
<evidence type="ECO:0000313" key="7">
    <source>
        <dbReference type="EMBL" id="KAH3662182.1"/>
    </source>
</evidence>
<dbReference type="Proteomes" id="UP000769157">
    <property type="component" value="Unassembled WGS sequence"/>
</dbReference>
<evidence type="ECO:0008006" key="9">
    <source>
        <dbReference type="Google" id="ProtNLM"/>
    </source>
</evidence>
<sequence length="398" mass="46141">MFRKKRVLEVLVATLVLWLLSLHPAASPPSSRRQAAFYTYVPNVDSPRQLLRTVYSVEAAFNKRYQYDWVFAYYADHEMPAVVKSRLEKLCSGRAIFERIESPDYSLPESVDPKGLKDSLRHSALQSPFSKFLQYKLKNRFNTYGFQFLPSLLNYRYYCNVEVGTELACDIPYDFFKHIQSQRQIYGFANAPVDSNTITKKLAPLVQQFAESANDTLLMRYVFEDGYTGCSFDSNFEVADLDFFRSKEYAAVFRQVDETNGFFVDRWTDYHVKTLAISLLVPPNKLFWLDKTGFSGLLGRTTCPLEEEVRTENHCACDPANDYAFSSNSGLRRLFHLLDWPLPQSVPPTEETQLLPKYRNKLKSRTDAYPLTVEYQTKDPWFKEVFMAIPAHRKDTTS</sequence>
<keyword evidence="8" id="KW-1185">Reference proteome</keyword>
<dbReference type="GeneID" id="70237394"/>
<evidence type="ECO:0000256" key="6">
    <source>
        <dbReference type="SAM" id="SignalP"/>
    </source>
</evidence>
<dbReference type="OrthoDB" id="448157at2759"/>
<evidence type="ECO:0000256" key="1">
    <source>
        <dbReference type="ARBA" id="ARBA00004606"/>
    </source>
</evidence>
<keyword evidence="6" id="KW-0732">Signal</keyword>
<proteinExistence type="inferred from homology"/>
<dbReference type="InterPro" id="IPR029044">
    <property type="entry name" value="Nucleotide-diphossugar_trans"/>
</dbReference>
<protein>
    <recommendedName>
        <fullName evidence="9">Mannosyltransferase</fullName>
    </recommendedName>
</protein>
<dbReference type="Gene3D" id="3.90.550.10">
    <property type="entry name" value="Spore Coat Polysaccharide Biosynthesis Protein SpsA, Chain A"/>
    <property type="match status" value="1"/>
</dbReference>
<dbReference type="RefSeq" id="XP_046059271.1">
    <property type="nucleotide sequence ID" value="XM_046206614.1"/>
</dbReference>
<keyword evidence="5" id="KW-0735">Signal-anchor</keyword>
<evidence type="ECO:0000256" key="3">
    <source>
        <dbReference type="ARBA" id="ARBA00022676"/>
    </source>
</evidence>
<evidence type="ECO:0000256" key="5">
    <source>
        <dbReference type="ARBA" id="ARBA00022968"/>
    </source>
</evidence>
<feature type="chain" id="PRO_5040318920" description="Mannosyltransferase" evidence="6">
    <location>
        <begin position="28"/>
        <end position="398"/>
    </location>
</feature>
<comment type="subcellular location">
    <subcellularLocation>
        <location evidence="1">Membrane</location>
        <topology evidence="1">Single-pass type II membrane protein</topology>
    </subcellularLocation>
</comment>
<accession>A0A9P8NZ60</accession>
<comment type="caution">
    <text evidence="7">The sequence shown here is derived from an EMBL/GenBank/DDBJ whole genome shotgun (WGS) entry which is preliminary data.</text>
</comment>
<dbReference type="PANTHER" id="PTHR31121">
    <property type="entry name" value="ALPHA-1,2 MANNOSYLTRANSFERASE KTR1"/>
    <property type="match status" value="1"/>
</dbReference>
<keyword evidence="4" id="KW-0808">Transferase</keyword>
<name>A0A9P8NZ60_9ASCO</name>
<gene>
    <name evidence="7" type="ORF">OGAPHI_005430</name>
</gene>
<keyword evidence="3" id="KW-0328">Glycosyltransferase</keyword>
<comment type="similarity">
    <text evidence="2">Belongs to the glycosyltransferase 15 family.</text>
</comment>
<evidence type="ECO:0000256" key="2">
    <source>
        <dbReference type="ARBA" id="ARBA00007677"/>
    </source>
</evidence>
<dbReference type="AlphaFoldDB" id="A0A9P8NZ60"/>
<dbReference type="SUPFAM" id="SSF53448">
    <property type="entry name" value="Nucleotide-diphospho-sugar transferases"/>
    <property type="match status" value="1"/>
</dbReference>
<evidence type="ECO:0000313" key="8">
    <source>
        <dbReference type="Proteomes" id="UP000769157"/>
    </source>
</evidence>
<reference evidence="7" key="2">
    <citation type="submission" date="2021-01" db="EMBL/GenBank/DDBJ databases">
        <authorList>
            <person name="Schikora-Tamarit M.A."/>
        </authorList>
    </citation>
    <scope>NUCLEOTIDE SEQUENCE</scope>
    <source>
        <strain evidence="7">CBS6075</strain>
    </source>
</reference>
<dbReference type="GO" id="GO:0006493">
    <property type="term" value="P:protein O-linked glycosylation"/>
    <property type="evidence" value="ECO:0007669"/>
    <property type="project" value="TreeGrafter"/>
</dbReference>